<protein>
    <submittedName>
        <fullName evidence="1">Uncharacterized protein</fullName>
    </submittedName>
</protein>
<dbReference type="InParanoid" id="A0A0C2TK57"/>
<proteinExistence type="predicted"/>
<reference evidence="1 2" key="1">
    <citation type="submission" date="2014-04" db="EMBL/GenBank/DDBJ databases">
        <title>Evolutionary Origins and Diversification of the Mycorrhizal Mutualists.</title>
        <authorList>
            <consortium name="DOE Joint Genome Institute"/>
            <consortium name="Mycorrhizal Genomics Consortium"/>
            <person name="Kohler A."/>
            <person name="Kuo A."/>
            <person name="Nagy L.G."/>
            <person name="Floudas D."/>
            <person name="Copeland A."/>
            <person name="Barry K.W."/>
            <person name="Cichocki N."/>
            <person name="Veneault-Fourrey C."/>
            <person name="LaButti K."/>
            <person name="Lindquist E.A."/>
            <person name="Lipzen A."/>
            <person name="Lundell T."/>
            <person name="Morin E."/>
            <person name="Murat C."/>
            <person name="Riley R."/>
            <person name="Ohm R."/>
            <person name="Sun H."/>
            <person name="Tunlid A."/>
            <person name="Henrissat B."/>
            <person name="Grigoriev I.V."/>
            <person name="Hibbett D.S."/>
            <person name="Martin F."/>
        </authorList>
    </citation>
    <scope>NUCLEOTIDE SEQUENCE [LARGE SCALE GENOMIC DNA]</scope>
    <source>
        <strain evidence="1 2">Koide BX008</strain>
    </source>
</reference>
<evidence type="ECO:0000313" key="1">
    <source>
        <dbReference type="EMBL" id="KIL67394.1"/>
    </source>
</evidence>
<keyword evidence="2" id="KW-1185">Reference proteome</keyword>
<dbReference type="HOGENOM" id="CLU_2721676_0_0_1"/>
<sequence>MSFHIADRRWHSPSTIRPTSFKVHSTRSFYIDFFKLLTLSIDAQRGNWKDNIFSFYGTLKPERDIIMQLNMR</sequence>
<dbReference type="AlphaFoldDB" id="A0A0C2TK57"/>
<gene>
    <name evidence="1" type="ORF">M378DRAFT_159807</name>
</gene>
<evidence type="ECO:0000313" key="2">
    <source>
        <dbReference type="Proteomes" id="UP000054549"/>
    </source>
</evidence>
<name>A0A0C2TK57_AMAMK</name>
<dbReference type="Proteomes" id="UP000054549">
    <property type="component" value="Unassembled WGS sequence"/>
</dbReference>
<accession>A0A0C2TK57</accession>
<dbReference type="EMBL" id="KN818232">
    <property type="protein sequence ID" value="KIL67394.1"/>
    <property type="molecule type" value="Genomic_DNA"/>
</dbReference>
<organism evidence="1 2">
    <name type="scientific">Amanita muscaria (strain Koide BX008)</name>
    <dbReference type="NCBI Taxonomy" id="946122"/>
    <lineage>
        <taxon>Eukaryota</taxon>
        <taxon>Fungi</taxon>
        <taxon>Dikarya</taxon>
        <taxon>Basidiomycota</taxon>
        <taxon>Agaricomycotina</taxon>
        <taxon>Agaricomycetes</taxon>
        <taxon>Agaricomycetidae</taxon>
        <taxon>Agaricales</taxon>
        <taxon>Pluteineae</taxon>
        <taxon>Amanitaceae</taxon>
        <taxon>Amanita</taxon>
    </lineage>
</organism>